<protein>
    <recommendedName>
        <fullName evidence="4">DUF3047 family protein</fullName>
    </recommendedName>
</protein>
<gene>
    <name evidence="2" type="ORF">L602_000900001280</name>
</gene>
<name>A0A562B178_9BURK</name>
<evidence type="ECO:0000256" key="1">
    <source>
        <dbReference type="SAM" id="Phobius"/>
    </source>
</evidence>
<keyword evidence="1" id="KW-1133">Transmembrane helix</keyword>
<dbReference type="EMBL" id="VLJN01000067">
    <property type="protein sequence ID" value="TWG78824.1"/>
    <property type="molecule type" value="Genomic_DNA"/>
</dbReference>
<dbReference type="AlphaFoldDB" id="A0A562B178"/>
<keyword evidence="1" id="KW-0472">Membrane</keyword>
<organism evidence="2 3">
    <name type="scientific">Cupriavidus gilardii J11</name>
    <dbReference type="NCBI Taxonomy" id="936133"/>
    <lineage>
        <taxon>Bacteria</taxon>
        <taxon>Pseudomonadati</taxon>
        <taxon>Pseudomonadota</taxon>
        <taxon>Betaproteobacteria</taxon>
        <taxon>Burkholderiales</taxon>
        <taxon>Burkholderiaceae</taxon>
        <taxon>Cupriavidus</taxon>
    </lineage>
</organism>
<proteinExistence type="predicted"/>
<evidence type="ECO:0008006" key="4">
    <source>
        <dbReference type="Google" id="ProtNLM"/>
    </source>
</evidence>
<accession>A0A562B178</accession>
<comment type="caution">
    <text evidence="2">The sequence shown here is derived from an EMBL/GenBank/DDBJ whole genome shotgun (WGS) entry which is preliminary data.</text>
</comment>
<dbReference type="Pfam" id="PF11249">
    <property type="entry name" value="DUF3047"/>
    <property type="match status" value="1"/>
</dbReference>
<reference evidence="2 3" key="1">
    <citation type="submission" date="2019-07" db="EMBL/GenBank/DDBJ databases">
        <title>Genome sequencing of lignin-degrading bacterial isolates.</title>
        <authorList>
            <person name="Gladden J."/>
        </authorList>
    </citation>
    <scope>NUCLEOTIDE SEQUENCE [LARGE SCALE GENOMIC DNA]</scope>
    <source>
        <strain evidence="2 3">J11</strain>
    </source>
</reference>
<evidence type="ECO:0000313" key="3">
    <source>
        <dbReference type="Proteomes" id="UP000318141"/>
    </source>
</evidence>
<keyword evidence="1" id="KW-0812">Transmembrane</keyword>
<dbReference type="InterPro" id="IPR021409">
    <property type="entry name" value="DUF3047"/>
</dbReference>
<sequence>MASVQANYARGWMAPGIIAVAVAVVAGCGTPAVGEGRRASVPVSAVPQCRAALGPAGGKLPLFSAAGVGDTLPPGWQSWTVHPNKIPTQYALAKVDRQTVLHARADSSASGLYAPLTAHEASTLRWAWKTRDVIADADNAKGAREDAPLRVFVAFDGDKSQLSLKDQLMDEMARLITGREMPYATLMYIWGANRAPGTILSNPHTDRIRMIVVDSGAEHANQWRCHQRDLRADYRRAFGKEPGSLVAIGVMTDTDNTKSRAEAWYGDIALD</sequence>
<keyword evidence="3" id="KW-1185">Reference proteome</keyword>
<dbReference type="Proteomes" id="UP000318141">
    <property type="component" value="Unassembled WGS sequence"/>
</dbReference>
<evidence type="ECO:0000313" key="2">
    <source>
        <dbReference type="EMBL" id="TWG78824.1"/>
    </source>
</evidence>
<feature type="transmembrane region" description="Helical" evidence="1">
    <location>
        <begin position="12"/>
        <end position="33"/>
    </location>
</feature>